<feature type="transmembrane region" description="Helical" evidence="1">
    <location>
        <begin position="268"/>
        <end position="285"/>
    </location>
</feature>
<gene>
    <name evidence="2" type="ORF">CJ218_01395</name>
</gene>
<dbReference type="RefSeq" id="WP_102189367.1">
    <property type="nucleotide sequence ID" value="NZ_CAUTAO010000010.1"/>
</dbReference>
<comment type="caution">
    <text evidence="2">The sequence shown here is derived from an EMBL/GenBank/DDBJ whole genome shotgun (WGS) entry which is preliminary data.</text>
</comment>
<keyword evidence="1" id="KW-0812">Transmembrane</keyword>
<feature type="transmembrane region" description="Helical" evidence="1">
    <location>
        <begin position="69"/>
        <end position="90"/>
    </location>
</feature>
<feature type="transmembrane region" description="Helical" evidence="1">
    <location>
        <begin position="96"/>
        <end position="117"/>
    </location>
</feature>
<feature type="transmembrane region" description="Helical" evidence="1">
    <location>
        <begin position="209"/>
        <end position="229"/>
    </location>
</feature>
<organism evidence="2 3">
    <name type="scientific">Gemella sanguinis</name>
    <dbReference type="NCBI Taxonomy" id="84135"/>
    <lineage>
        <taxon>Bacteria</taxon>
        <taxon>Bacillati</taxon>
        <taxon>Bacillota</taxon>
        <taxon>Bacilli</taxon>
        <taxon>Bacillales</taxon>
        <taxon>Gemellaceae</taxon>
        <taxon>Gemella</taxon>
    </lineage>
</organism>
<feature type="transmembrane region" description="Helical" evidence="1">
    <location>
        <begin position="183"/>
        <end position="203"/>
    </location>
</feature>
<reference evidence="2 3" key="1">
    <citation type="submission" date="2017-09" db="EMBL/GenBank/DDBJ databases">
        <title>Bacterial strain isolated from the female urinary microbiota.</title>
        <authorList>
            <person name="Thomas-White K."/>
            <person name="Kumar N."/>
            <person name="Forster S."/>
            <person name="Putonti C."/>
            <person name="Lawley T."/>
            <person name="Wolfe A.J."/>
        </authorList>
    </citation>
    <scope>NUCLEOTIDE SEQUENCE [LARGE SCALE GENOMIC DNA]</scope>
    <source>
        <strain evidence="2 3">UMB0186</strain>
    </source>
</reference>
<proteinExistence type="predicted"/>
<dbReference type="STRING" id="84135.GCA_001052115_00079"/>
<feature type="transmembrane region" description="Helical" evidence="1">
    <location>
        <begin position="12"/>
        <end position="32"/>
    </location>
</feature>
<dbReference type="Proteomes" id="UP000235670">
    <property type="component" value="Unassembled WGS sequence"/>
</dbReference>
<evidence type="ECO:0000313" key="2">
    <source>
        <dbReference type="EMBL" id="PMC53224.1"/>
    </source>
</evidence>
<feature type="transmembrane region" description="Helical" evidence="1">
    <location>
        <begin position="153"/>
        <end position="171"/>
    </location>
</feature>
<keyword evidence="1" id="KW-1133">Transmembrane helix</keyword>
<name>A0A2N6SH18_9BACL</name>
<evidence type="ECO:0000256" key="1">
    <source>
        <dbReference type="SAM" id="Phobius"/>
    </source>
</evidence>
<feature type="transmembrane region" description="Helical" evidence="1">
    <location>
        <begin position="129"/>
        <end position="147"/>
    </location>
</feature>
<protein>
    <submittedName>
        <fullName evidence="2">Uncharacterized protein</fullName>
    </submittedName>
</protein>
<evidence type="ECO:0000313" key="3">
    <source>
        <dbReference type="Proteomes" id="UP000235670"/>
    </source>
</evidence>
<accession>A0A2N6SH18</accession>
<keyword evidence="1" id="KW-0472">Membrane</keyword>
<dbReference type="EMBL" id="PNGT01000001">
    <property type="protein sequence ID" value="PMC53224.1"/>
    <property type="molecule type" value="Genomic_DNA"/>
</dbReference>
<feature type="transmembrane region" description="Helical" evidence="1">
    <location>
        <begin position="38"/>
        <end position="57"/>
    </location>
</feature>
<sequence>MINLKNNRLNISIVIYSCIFAMVICKTMFFYFSSKFSFVNFIHTALVFMILFNSWNIQLMHINRYGRDSLVNLIFVWLQIIPLAGFFVYRPLKLKFLLGLLTILAVLLAIQHIVEYFATKNEDLMIKKLTEPFCYILLGRAAALALGFVFAKWAFWFIFLALIVSQLLPSFISRSLHVKDINFSHLVANTHVMIIISVIAIIIGNFLYFGFAIKTLLLDIVVIALLYIFNKKILTVDIGINKQSGNDFILGSYCIIFGIYLANFSLGYSHLILYVIIAIISLVVGRRKYDLYKIED</sequence>
<feature type="transmembrane region" description="Helical" evidence="1">
    <location>
        <begin position="245"/>
        <end position="262"/>
    </location>
</feature>
<dbReference type="OrthoDB" id="9798526at2"/>
<dbReference type="AlphaFoldDB" id="A0A2N6SH18"/>